<feature type="transmembrane region" description="Helical" evidence="1">
    <location>
        <begin position="93"/>
        <end position="123"/>
    </location>
</feature>
<evidence type="ECO:0000313" key="2">
    <source>
        <dbReference type="EMBL" id="EKP95276.1"/>
    </source>
</evidence>
<dbReference type="PANTHER" id="PTHR41983:SF2">
    <property type="entry name" value="SHORT-CHAIN FATTY ACID TRANSPORTER-RELATED"/>
    <property type="match status" value="1"/>
</dbReference>
<sequence>MQRIGEALSRFTRRYLPDSFIFAILLTLVVYVMGLVFTDHGPYQLVLDWYGGFWNLLAFGMQMTLILVTGYALANTPSVRRGLQRLADWPRSAGQAVALVAFMTGLLGLINYGLSLVAGALLAIEVGRSCSRRGIKVHFPLLVAAGYIGLMIWHNGLSGSAPLTVNTPGHFLEKQMGLLPLTETLFRPFNVVVALVLLFLSPWIMARMHPSDGEVVEIPAGLAGGAGEGTAATAEPPLAPGAGRPGVEITPAERLEHSRILTGLIVLAGVVYIISAFGQKGLAALDINMVVFIFLILGMLLHGTPIRYAQAIAEGVRSASGVILQFPFYAGIMGIMTGSGLVAVIANWFVAISTPLTFPFWIFVSAGLVNLAVPSGGGQWAVQGPIVIQAAQALNLDLGKAVMAVAFGDELTNMIQPFWALPLLGMTGLRAGQILGYTAVVMLVAFAVMALGLVFLP</sequence>
<dbReference type="AlphaFoldDB" id="K6QEJ2"/>
<feature type="transmembrane region" description="Helical" evidence="1">
    <location>
        <begin position="434"/>
        <end position="456"/>
    </location>
</feature>
<keyword evidence="1" id="KW-1133">Transmembrane helix</keyword>
<reference evidence="2" key="2">
    <citation type="submission" date="2012-10" db="EMBL/GenBank/DDBJ databases">
        <title>Improved high-quality draft of Thermaerobacter subterraneus C21, DSM 13965.</title>
        <authorList>
            <consortium name="DOE Joint Genome Institute"/>
            <person name="Eisen J."/>
            <person name="Huntemann M."/>
            <person name="Wei C.-L."/>
            <person name="Han J."/>
            <person name="Detter J.C."/>
            <person name="Han C."/>
            <person name="Tapia R."/>
            <person name="Chen A."/>
            <person name="Kyrpides N."/>
            <person name="Mavromatis K."/>
            <person name="Markowitz V."/>
            <person name="Szeto E."/>
            <person name="Ivanova N."/>
            <person name="Mikhailova N."/>
            <person name="Ovchinnikova G."/>
            <person name="Pagani I."/>
            <person name="Pati A."/>
            <person name="Goodwin L."/>
            <person name="Nordberg H.P."/>
            <person name="Cantor M.N."/>
            <person name="Hua S.X."/>
            <person name="Woyke T."/>
            <person name="Eisen J."/>
            <person name="Klenk H.-P."/>
        </authorList>
    </citation>
    <scope>NUCLEOTIDE SEQUENCE [LARGE SCALE GENOMIC DNA]</scope>
    <source>
        <strain evidence="2">DSM 13965</strain>
    </source>
</reference>
<dbReference type="InterPro" id="IPR006160">
    <property type="entry name" value="SCFA_transpt_AtoE"/>
</dbReference>
<feature type="transmembrane region" description="Helical" evidence="1">
    <location>
        <begin position="185"/>
        <end position="204"/>
    </location>
</feature>
<comment type="caution">
    <text evidence="2">The sequence shown here is derived from an EMBL/GenBank/DDBJ whole genome shotgun (WGS) entry which is preliminary data.</text>
</comment>
<dbReference type="GO" id="GO:0005886">
    <property type="term" value="C:plasma membrane"/>
    <property type="evidence" value="ECO:0007669"/>
    <property type="project" value="TreeGrafter"/>
</dbReference>
<dbReference type="EMBL" id="AENY02000002">
    <property type="protein sequence ID" value="EKP95276.1"/>
    <property type="molecule type" value="Genomic_DNA"/>
</dbReference>
<dbReference type="eggNOG" id="COG2031">
    <property type="taxonomic scope" value="Bacteria"/>
</dbReference>
<evidence type="ECO:0000313" key="3">
    <source>
        <dbReference type="Proteomes" id="UP000005710"/>
    </source>
</evidence>
<dbReference type="Pfam" id="PF02667">
    <property type="entry name" value="SCFA_trans"/>
    <property type="match status" value="1"/>
</dbReference>
<accession>K6QEJ2</accession>
<protein>
    <submittedName>
        <fullName evidence="2">Short chain fatty acids transporter</fullName>
    </submittedName>
</protein>
<proteinExistence type="predicted"/>
<keyword evidence="1" id="KW-0812">Transmembrane</keyword>
<feature type="transmembrane region" description="Helical" evidence="1">
    <location>
        <begin position="260"/>
        <end position="277"/>
    </location>
</feature>
<feature type="transmembrane region" description="Helical" evidence="1">
    <location>
        <begin position="283"/>
        <end position="301"/>
    </location>
</feature>
<dbReference type="OrthoDB" id="255482at2"/>
<organism evidence="2 3">
    <name type="scientific">Thermaerobacter subterraneus DSM 13965</name>
    <dbReference type="NCBI Taxonomy" id="867903"/>
    <lineage>
        <taxon>Bacteria</taxon>
        <taxon>Bacillati</taxon>
        <taxon>Bacillota</taxon>
        <taxon>Clostridia</taxon>
        <taxon>Eubacteriales</taxon>
        <taxon>Clostridiales Family XVII. Incertae Sedis</taxon>
        <taxon>Thermaerobacter</taxon>
    </lineage>
</organism>
<keyword evidence="3" id="KW-1185">Reference proteome</keyword>
<dbReference type="PANTHER" id="PTHR41983">
    <property type="entry name" value="SHORT-CHAIN FATTY ACID TRANSPORTER-RELATED"/>
    <property type="match status" value="1"/>
</dbReference>
<dbReference type="Proteomes" id="UP000005710">
    <property type="component" value="Unassembled WGS sequence"/>
</dbReference>
<keyword evidence="1" id="KW-0472">Membrane</keyword>
<evidence type="ECO:0000256" key="1">
    <source>
        <dbReference type="SAM" id="Phobius"/>
    </source>
</evidence>
<feature type="transmembrane region" description="Helical" evidence="1">
    <location>
        <begin position="135"/>
        <end position="153"/>
    </location>
</feature>
<dbReference type="STRING" id="867903.ThesuDRAFT_01021"/>
<dbReference type="HOGENOM" id="CLU_037744_0_0_9"/>
<feature type="transmembrane region" description="Helical" evidence="1">
    <location>
        <begin position="49"/>
        <end position="73"/>
    </location>
</feature>
<name>K6QEJ2_9FIRM</name>
<gene>
    <name evidence="2" type="ORF">ThesuDRAFT_01021</name>
</gene>
<feature type="transmembrane region" description="Helical" evidence="1">
    <location>
        <begin position="356"/>
        <end position="373"/>
    </location>
</feature>
<feature type="transmembrane region" description="Helical" evidence="1">
    <location>
        <begin position="20"/>
        <end position="37"/>
    </location>
</feature>
<feature type="transmembrane region" description="Helical" evidence="1">
    <location>
        <begin position="322"/>
        <end position="350"/>
    </location>
</feature>
<reference evidence="2" key="1">
    <citation type="submission" date="2010-10" db="EMBL/GenBank/DDBJ databases">
        <authorList>
            <consortium name="US DOE Joint Genome Institute (JGI-PGF)"/>
            <person name="Lucas S."/>
            <person name="Copeland A."/>
            <person name="Lapidus A."/>
            <person name="Bruce D."/>
            <person name="Goodwin L."/>
            <person name="Pitluck S."/>
            <person name="Kyrpides N."/>
            <person name="Mavromatis K."/>
            <person name="Detter J.C."/>
            <person name="Han C."/>
            <person name="Land M."/>
            <person name="Hauser L."/>
            <person name="Markowitz V."/>
            <person name="Cheng J.-F."/>
            <person name="Hugenholtz P."/>
            <person name="Woyke T."/>
            <person name="Wu D."/>
            <person name="Pukall R."/>
            <person name="Wahrenburg C."/>
            <person name="Brambilla E."/>
            <person name="Klenk H.-P."/>
            <person name="Eisen J.A."/>
        </authorList>
    </citation>
    <scope>NUCLEOTIDE SEQUENCE [LARGE SCALE GENOMIC DNA]</scope>
    <source>
        <strain evidence="2">DSM 13965</strain>
    </source>
</reference>